<protein>
    <submittedName>
        <fullName evidence="1">Uncharacterized protein</fullName>
    </submittedName>
</protein>
<dbReference type="AlphaFoldDB" id="A0A034WUW4"/>
<evidence type="ECO:0000313" key="1">
    <source>
        <dbReference type="EMBL" id="JAC57568.1"/>
    </source>
</evidence>
<proteinExistence type="predicted"/>
<name>A0A034WUW4_BACDO</name>
<accession>A0A034WUW4</accession>
<feature type="non-terminal residue" evidence="1">
    <location>
        <position position="134"/>
    </location>
</feature>
<feature type="non-terminal residue" evidence="1">
    <location>
        <position position="1"/>
    </location>
</feature>
<dbReference type="OrthoDB" id="125347at2759"/>
<dbReference type="EMBL" id="GAKP01001384">
    <property type="protein sequence ID" value="JAC57568.1"/>
    <property type="molecule type" value="Transcribed_RNA"/>
</dbReference>
<sequence length="134" mass="15551">VLINAWNKIRKWDDNEYDEEDNIPLAQLIETSVNDEYAQLLQEVSLLLERVGNNTVIDSEDIENWNDDKETADEIEILSDTSDGEEVSQEPKVTYAEAIQSVNNLIHWFKNENDANQVSDFLNCRTKMVRKYIA</sequence>
<organism evidence="1">
    <name type="scientific">Bactrocera dorsalis</name>
    <name type="common">Oriental fruit fly</name>
    <name type="synonym">Dacus dorsalis</name>
    <dbReference type="NCBI Taxonomy" id="27457"/>
    <lineage>
        <taxon>Eukaryota</taxon>
        <taxon>Metazoa</taxon>
        <taxon>Ecdysozoa</taxon>
        <taxon>Arthropoda</taxon>
        <taxon>Hexapoda</taxon>
        <taxon>Insecta</taxon>
        <taxon>Pterygota</taxon>
        <taxon>Neoptera</taxon>
        <taxon>Endopterygota</taxon>
        <taxon>Diptera</taxon>
        <taxon>Brachycera</taxon>
        <taxon>Muscomorpha</taxon>
        <taxon>Tephritoidea</taxon>
        <taxon>Tephritidae</taxon>
        <taxon>Bactrocera</taxon>
        <taxon>Bactrocera</taxon>
    </lineage>
</organism>
<reference evidence="1" key="1">
    <citation type="journal article" date="2014" name="BMC Genomics">
        <title>Characterizing the developmental transcriptome of the oriental fruit fly, Bactrocera dorsalis (Diptera: Tephritidae) through comparative genomic analysis with Drosophila melanogaster utilizing modENCODE datasets.</title>
        <authorList>
            <person name="Geib S.M."/>
            <person name="Calla B."/>
            <person name="Hall B."/>
            <person name="Hou S."/>
            <person name="Manoukis N.C."/>
        </authorList>
    </citation>
    <scope>NUCLEOTIDE SEQUENCE</scope>
    <source>
        <strain evidence="1">Punador</strain>
    </source>
</reference>